<accession>A0A8S2V0I6</accession>
<evidence type="ECO:0000256" key="1">
    <source>
        <dbReference type="SAM" id="MobiDB-lite"/>
    </source>
</evidence>
<gene>
    <name evidence="2" type="ORF">BYL167_LOCUS29339</name>
    <name evidence="3" type="ORF">GIL414_LOCUS33551</name>
</gene>
<dbReference type="EMBL" id="CAJOBJ010074762">
    <property type="protein sequence ID" value="CAF4475497.1"/>
    <property type="molecule type" value="Genomic_DNA"/>
</dbReference>
<dbReference type="Proteomes" id="UP000681720">
    <property type="component" value="Unassembled WGS sequence"/>
</dbReference>
<proteinExistence type="predicted"/>
<evidence type="ECO:0000313" key="3">
    <source>
        <dbReference type="EMBL" id="CAF4475497.1"/>
    </source>
</evidence>
<organism evidence="2 4">
    <name type="scientific">Rotaria magnacalcarata</name>
    <dbReference type="NCBI Taxonomy" id="392030"/>
    <lineage>
        <taxon>Eukaryota</taxon>
        <taxon>Metazoa</taxon>
        <taxon>Spiralia</taxon>
        <taxon>Gnathifera</taxon>
        <taxon>Rotifera</taxon>
        <taxon>Eurotatoria</taxon>
        <taxon>Bdelloidea</taxon>
        <taxon>Philodinida</taxon>
        <taxon>Philodinidae</taxon>
        <taxon>Rotaria</taxon>
    </lineage>
</organism>
<feature type="compositionally biased region" description="Low complexity" evidence="1">
    <location>
        <begin position="14"/>
        <end position="26"/>
    </location>
</feature>
<feature type="non-terminal residue" evidence="2">
    <location>
        <position position="26"/>
    </location>
</feature>
<protein>
    <submittedName>
        <fullName evidence="2">Uncharacterized protein</fullName>
    </submittedName>
</protein>
<dbReference type="Proteomes" id="UP000681967">
    <property type="component" value="Unassembled WGS sequence"/>
</dbReference>
<sequence length="26" mass="2822">MLLNERPAQTAHTIIIPPSSSIPTFS</sequence>
<dbReference type="AlphaFoldDB" id="A0A8S2V0I6"/>
<feature type="region of interest" description="Disordered" evidence="1">
    <location>
        <begin position="1"/>
        <end position="26"/>
    </location>
</feature>
<evidence type="ECO:0000313" key="2">
    <source>
        <dbReference type="EMBL" id="CAF4346970.1"/>
    </source>
</evidence>
<dbReference type="EMBL" id="CAJOBH010044503">
    <property type="protein sequence ID" value="CAF4346970.1"/>
    <property type="molecule type" value="Genomic_DNA"/>
</dbReference>
<evidence type="ECO:0000313" key="4">
    <source>
        <dbReference type="Proteomes" id="UP000681967"/>
    </source>
</evidence>
<comment type="caution">
    <text evidence="2">The sequence shown here is derived from an EMBL/GenBank/DDBJ whole genome shotgun (WGS) entry which is preliminary data.</text>
</comment>
<reference evidence="2" key="1">
    <citation type="submission" date="2021-02" db="EMBL/GenBank/DDBJ databases">
        <authorList>
            <person name="Nowell W R."/>
        </authorList>
    </citation>
    <scope>NUCLEOTIDE SEQUENCE</scope>
</reference>
<name>A0A8S2V0I6_9BILA</name>